<dbReference type="SUPFAM" id="SSF53254">
    <property type="entry name" value="Phosphoglycerate mutase-like"/>
    <property type="match status" value="1"/>
</dbReference>
<dbReference type="InterPro" id="IPR004449">
    <property type="entry name" value="SixA"/>
</dbReference>
<protein>
    <submittedName>
        <fullName evidence="1">Phosphohistidine phosphatase SixA</fullName>
    </submittedName>
</protein>
<dbReference type="CDD" id="cd07067">
    <property type="entry name" value="HP_PGM_like"/>
    <property type="match status" value="1"/>
</dbReference>
<proteinExistence type="predicted"/>
<organism evidence="1 2">
    <name type="scientific">Herbaspirillum aquaticum</name>
    <dbReference type="NCBI Taxonomy" id="568783"/>
    <lineage>
        <taxon>Bacteria</taxon>
        <taxon>Pseudomonadati</taxon>
        <taxon>Pseudomonadota</taxon>
        <taxon>Betaproteobacteria</taxon>
        <taxon>Burkholderiales</taxon>
        <taxon>Oxalobacteraceae</taxon>
        <taxon>Herbaspirillum</taxon>
    </lineage>
</organism>
<reference evidence="1 2" key="1">
    <citation type="journal article" date="2010" name="Int. J. Syst. Evol. Microbiol.">
        <title>Reclassification of Herbaspirillum putei as a later heterotypic synonym of Herbaspirillum huttiense, with the description of H. huttiense subsp. huttiense subsp. nov. and H. huttiense subsp. putei subsp. nov., comb. nov., and description of Herbaspirillum aquaticum sp. nov.</title>
        <authorList>
            <person name="Dobritsa A.P."/>
            <person name="Reddy M.C."/>
            <person name="Samadpour M."/>
        </authorList>
    </citation>
    <scope>NUCLEOTIDE SEQUENCE [LARGE SCALE GENOMIC DNA]</scope>
    <source>
        <strain evidence="1 2">IEH 4430</strain>
    </source>
</reference>
<dbReference type="Proteomes" id="UP000214747">
    <property type="component" value="Unassembled WGS sequence"/>
</dbReference>
<dbReference type="AlphaFoldDB" id="A0A225SMH1"/>
<dbReference type="SMART" id="SM00855">
    <property type="entry name" value="PGAM"/>
    <property type="match status" value="1"/>
</dbReference>
<evidence type="ECO:0000313" key="2">
    <source>
        <dbReference type="Proteomes" id="UP000214747"/>
    </source>
</evidence>
<evidence type="ECO:0000313" key="1">
    <source>
        <dbReference type="EMBL" id="OWY32181.1"/>
    </source>
</evidence>
<keyword evidence="2" id="KW-1185">Reference proteome</keyword>
<accession>A0A225SMH1</accession>
<gene>
    <name evidence="1" type="primary">sixA</name>
    <name evidence="1" type="ORF">CEJ45_22905</name>
</gene>
<dbReference type="NCBIfam" id="TIGR00249">
    <property type="entry name" value="sixA"/>
    <property type="match status" value="1"/>
</dbReference>
<dbReference type="Gene3D" id="3.40.50.1240">
    <property type="entry name" value="Phosphoglycerate mutase-like"/>
    <property type="match status" value="1"/>
</dbReference>
<dbReference type="Pfam" id="PF00300">
    <property type="entry name" value="His_Phos_1"/>
    <property type="match status" value="1"/>
</dbReference>
<dbReference type="GO" id="GO:0101006">
    <property type="term" value="F:protein histidine phosphatase activity"/>
    <property type="evidence" value="ECO:0007669"/>
    <property type="project" value="InterPro"/>
</dbReference>
<sequence>MDLILWRHAEAELGEPDEGRALTPKGHKQAAKMAEWLDRNLPESCRILVSPATRTLQTVEALKRKYKVVADLAPNMSADDLLRAANWPDSREPVLIVGHQPTLGQVAARLISGQPQEWSLRKGNVWWIAQRERGDVTTNYLKAVVAPELLNGPAKHPSR</sequence>
<dbReference type="InterPro" id="IPR029033">
    <property type="entry name" value="His_PPase_superfam"/>
</dbReference>
<dbReference type="GO" id="GO:0005737">
    <property type="term" value="C:cytoplasm"/>
    <property type="evidence" value="ECO:0007669"/>
    <property type="project" value="InterPro"/>
</dbReference>
<dbReference type="InterPro" id="IPR013078">
    <property type="entry name" value="His_Pase_superF_clade-1"/>
</dbReference>
<comment type="caution">
    <text evidence="1">The sequence shown here is derived from an EMBL/GenBank/DDBJ whole genome shotgun (WGS) entry which is preliminary data.</text>
</comment>
<name>A0A225SMH1_9BURK</name>
<dbReference type="RefSeq" id="WP_088757342.1">
    <property type="nucleotide sequence ID" value="NZ_JARJFG010000050.1"/>
</dbReference>
<dbReference type="EMBL" id="NJGV01000029">
    <property type="protein sequence ID" value="OWY32181.1"/>
    <property type="molecule type" value="Genomic_DNA"/>
</dbReference>